<reference evidence="1 2" key="1">
    <citation type="submission" date="2019-03" db="EMBL/GenBank/DDBJ databases">
        <title>Diverse conjugative elements silence natural transformation in Legionella species.</title>
        <authorList>
            <person name="Durieux I."/>
            <person name="Ginevra C."/>
            <person name="Attaiech L."/>
            <person name="Picq K."/>
            <person name="Juan P.A."/>
            <person name="Jarraud S."/>
            <person name="Charpentier X."/>
        </authorList>
    </citation>
    <scope>NUCLEOTIDE SEQUENCE [LARGE SCALE GENOMIC DNA]</scope>
    <source>
        <strain evidence="1 2">HL-0427-4011</strain>
    </source>
</reference>
<evidence type="ECO:0000313" key="1">
    <source>
        <dbReference type="EMBL" id="QBR83179.1"/>
    </source>
</evidence>
<gene>
    <name evidence="1" type="ORF">E3983_01695</name>
</gene>
<accession>A0AAX1EDR0</accession>
<evidence type="ECO:0000313" key="2">
    <source>
        <dbReference type="Proteomes" id="UP000295517"/>
    </source>
</evidence>
<name>A0AAX1EDR0_9GAMM</name>
<sequence length="287" mass="32999">MTIFLKVAQEFLNVRLNSTYKTSVAADNGVSNTVLSYLWTGRNTELSEEKRQLLMNLMLEIKTMDGKESDEATLEYLKQLLDDKRAENQRLCKKYGYKNEGETGRSLVAIKNFLDDIHKKLSEHEFIDKPFDSADPFNEFQYHAAFYLIQKIEDVNNQGLIEKLAIHLEISSLYELAEDKENMLLSVLKKCEESLQALGEEKPDYLKWRKNNVIEAIEKVKRENTALCKKYGSKFDIPFALSLFSTLKIGLPTLRPDVGELDKCMQKALEQISPEESIEKSSSLVLH</sequence>
<protein>
    <recommendedName>
        <fullName evidence="3">Coiled-coil protein</fullName>
    </recommendedName>
</protein>
<proteinExistence type="predicted"/>
<dbReference type="EMBL" id="CP038254">
    <property type="protein sequence ID" value="QBR83179.1"/>
    <property type="molecule type" value="Genomic_DNA"/>
</dbReference>
<dbReference type="Proteomes" id="UP000295517">
    <property type="component" value="Chromosome"/>
</dbReference>
<dbReference type="RefSeq" id="WP_135059642.1">
    <property type="nucleotide sequence ID" value="NZ_CP038254.1"/>
</dbReference>
<organism evidence="1 2">
    <name type="scientific">Legionella israelensis</name>
    <dbReference type="NCBI Taxonomy" id="454"/>
    <lineage>
        <taxon>Bacteria</taxon>
        <taxon>Pseudomonadati</taxon>
        <taxon>Pseudomonadota</taxon>
        <taxon>Gammaproteobacteria</taxon>
        <taxon>Legionellales</taxon>
        <taxon>Legionellaceae</taxon>
        <taxon>Legionella</taxon>
    </lineage>
</organism>
<dbReference type="AlphaFoldDB" id="A0AAX1EDR0"/>
<evidence type="ECO:0008006" key="3">
    <source>
        <dbReference type="Google" id="ProtNLM"/>
    </source>
</evidence>